<feature type="chain" id="PRO_5030814099" evidence="1">
    <location>
        <begin position="19"/>
        <end position="54"/>
    </location>
</feature>
<proteinExistence type="predicted"/>
<evidence type="ECO:0000256" key="1">
    <source>
        <dbReference type="SAM" id="SignalP"/>
    </source>
</evidence>
<reference evidence="2 3" key="1">
    <citation type="submission" date="2020-07" db="EMBL/GenBank/DDBJ databases">
        <title>Vibrio marinisediminis sp. nov., isolated from marine sediment.</title>
        <authorList>
            <person name="Ji X."/>
        </authorList>
    </citation>
    <scope>NUCLEOTIDE SEQUENCE [LARGE SCALE GENOMIC DNA]</scope>
    <source>
        <strain evidence="2 3">404</strain>
    </source>
</reference>
<protein>
    <submittedName>
        <fullName evidence="2">Uncharacterized protein</fullName>
    </submittedName>
</protein>
<accession>A0A7W2ISL0</accession>
<evidence type="ECO:0000313" key="3">
    <source>
        <dbReference type="Proteomes" id="UP000571701"/>
    </source>
</evidence>
<organism evidence="2 3">
    <name type="scientific">Vibrio marinisediminis</name>
    <dbReference type="NCBI Taxonomy" id="2758441"/>
    <lineage>
        <taxon>Bacteria</taxon>
        <taxon>Pseudomonadati</taxon>
        <taxon>Pseudomonadota</taxon>
        <taxon>Gammaproteobacteria</taxon>
        <taxon>Vibrionales</taxon>
        <taxon>Vibrionaceae</taxon>
        <taxon>Vibrio</taxon>
    </lineage>
</organism>
<evidence type="ECO:0000313" key="2">
    <source>
        <dbReference type="EMBL" id="MBA5761424.1"/>
    </source>
</evidence>
<dbReference type="EMBL" id="JACFYF010000001">
    <property type="protein sequence ID" value="MBA5761424.1"/>
    <property type="molecule type" value="Genomic_DNA"/>
</dbReference>
<gene>
    <name evidence="2" type="ORF">H2O73_03620</name>
</gene>
<comment type="caution">
    <text evidence="2">The sequence shown here is derived from an EMBL/GenBank/DDBJ whole genome shotgun (WGS) entry which is preliminary data.</text>
</comment>
<sequence length="54" mass="5565">MKKTLIIALTIFSVSAFAAHSTSANVSAERAIKGFATGAISIGMSPSQIQQAIQ</sequence>
<keyword evidence="3" id="KW-1185">Reference proteome</keyword>
<dbReference type="AlphaFoldDB" id="A0A7W2ISL0"/>
<feature type="signal peptide" evidence="1">
    <location>
        <begin position="1"/>
        <end position="18"/>
    </location>
</feature>
<keyword evidence="1" id="KW-0732">Signal</keyword>
<dbReference type="Proteomes" id="UP000571701">
    <property type="component" value="Unassembled WGS sequence"/>
</dbReference>
<dbReference type="RefSeq" id="WP_182106604.1">
    <property type="nucleotide sequence ID" value="NZ_JACFYF010000001.1"/>
</dbReference>
<name>A0A7W2ISL0_9VIBR</name>